<proteinExistence type="predicted"/>
<sequence>MPSASFDGVNCQRVNTGRKLIKSRETDATPPPACLHPQDELRFTGFFGSVLGCHFLITIFYSSSTTARRHPLLNKGLPITSSRTTAHHLHLLAPRDIDDVLSPPSGRWENHPMLFLALGEARGSVRLLLTKNHPVPTPAFRTGAPGINAKNVIVEP</sequence>
<evidence type="ECO:0000256" key="1">
    <source>
        <dbReference type="SAM" id="Phobius"/>
    </source>
</evidence>
<name>A0A2H1V4M9_SPOFR</name>
<reference evidence="2" key="1">
    <citation type="submission" date="2016-07" db="EMBL/GenBank/DDBJ databases">
        <authorList>
            <person name="Bretaudeau A."/>
        </authorList>
    </citation>
    <scope>NUCLEOTIDE SEQUENCE</scope>
    <source>
        <strain evidence="2">Rice</strain>
        <tissue evidence="2">Whole body</tissue>
    </source>
</reference>
<accession>A0A2H1V4M9</accession>
<organism evidence="2">
    <name type="scientific">Spodoptera frugiperda</name>
    <name type="common">Fall armyworm</name>
    <dbReference type="NCBI Taxonomy" id="7108"/>
    <lineage>
        <taxon>Eukaryota</taxon>
        <taxon>Metazoa</taxon>
        <taxon>Ecdysozoa</taxon>
        <taxon>Arthropoda</taxon>
        <taxon>Hexapoda</taxon>
        <taxon>Insecta</taxon>
        <taxon>Pterygota</taxon>
        <taxon>Neoptera</taxon>
        <taxon>Endopterygota</taxon>
        <taxon>Lepidoptera</taxon>
        <taxon>Glossata</taxon>
        <taxon>Ditrysia</taxon>
        <taxon>Noctuoidea</taxon>
        <taxon>Noctuidae</taxon>
        <taxon>Amphipyrinae</taxon>
        <taxon>Spodoptera</taxon>
    </lineage>
</organism>
<dbReference type="AlphaFoldDB" id="A0A2H1V4M9"/>
<feature type="transmembrane region" description="Helical" evidence="1">
    <location>
        <begin position="41"/>
        <end position="61"/>
    </location>
</feature>
<gene>
    <name evidence="2" type="ORF">SFRICE_005773</name>
</gene>
<protein>
    <submittedName>
        <fullName evidence="2">SFRICE_005773</fullName>
    </submittedName>
</protein>
<keyword evidence="1" id="KW-0812">Transmembrane</keyword>
<keyword evidence="1" id="KW-0472">Membrane</keyword>
<keyword evidence="1" id="KW-1133">Transmembrane helix</keyword>
<evidence type="ECO:0000313" key="2">
    <source>
        <dbReference type="EMBL" id="SOQ35788.1"/>
    </source>
</evidence>
<dbReference type="EMBL" id="ODYU01000649">
    <property type="protein sequence ID" value="SOQ35788.1"/>
    <property type="molecule type" value="Genomic_DNA"/>
</dbReference>